<dbReference type="RefSeq" id="XP_001212794.1">
    <property type="nucleotide sequence ID" value="XM_001212794.1"/>
</dbReference>
<reference evidence="2" key="1">
    <citation type="submission" date="2005-09" db="EMBL/GenBank/DDBJ databases">
        <title>Annotation of the Aspergillus terreus NIH2624 genome.</title>
        <authorList>
            <person name="Birren B.W."/>
            <person name="Lander E.S."/>
            <person name="Galagan J.E."/>
            <person name="Nusbaum C."/>
            <person name="Devon K."/>
            <person name="Henn M."/>
            <person name="Ma L.-J."/>
            <person name="Jaffe D.B."/>
            <person name="Butler J."/>
            <person name="Alvarez P."/>
            <person name="Gnerre S."/>
            <person name="Grabherr M."/>
            <person name="Kleber M."/>
            <person name="Mauceli E.W."/>
            <person name="Brockman W."/>
            <person name="Rounsley S."/>
            <person name="Young S.K."/>
            <person name="LaButti K."/>
            <person name="Pushparaj V."/>
            <person name="DeCaprio D."/>
            <person name="Crawford M."/>
            <person name="Koehrsen M."/>
            <person name="Engels R."/>
            <person name="Montgomery P."/>
            <person name="Pearson M."/>
            <person name="Howarth C."/>
            <person name="Larson L."/>
            <person name="Luoma S."/>
            <person name="White J."/>
            <person name="Alvarado L."/>
            <person name="Kodira C.D."/>
            <person name="Zeng Q."/>
            <person name="Oleary S."/>
            <person name="Yandava C."/>
            <person name="Denning D.W."/>
            <person name="Nierman W.C."/>
            <person name="Milne T."/>
            <person name="Madden K."/>
        </authorList>
    </citation>
    <scope>NUCLEOTIDE SEQUENCE [LARGE SCALE GENOMIC DNA]</scope>
    <source>
        <strain evidence="2">NIH 2624 / FGSC A1156</strain>
    </source>
</reference>
<dbReference type="VEuPathDB" id="FungiDB:ATEG_03616"/>
<sequence>MHLLLLVFRRKVQGQERVQFGFTVRSRVHLDQSNPASIAGRLDRTCRRSVQGVQVDQIQWPRHENWDQTWDMRLASRIGSQRKPAMQPRWPCIREFRSHSPRTIDLCVDINLDACPDFSCRAYDFSAKNPNYRCTSPRLSCTTPQKTQSSEISQVSDFEALKACHRVCRKWCRVATGFLFCRVVRHRENSEHFSAILGRDNLSVLGKVLSIGRVDDTGGALLNLIRSDRSPQQLTVRPTIADVHQVRKRLFTTSRTGMGSRNSLSLPDLQEIRLTTNGPPYPPLLLFTELRNLHVDIETIQWPAKVTWKSLTDGHERSLLRNIHTGLDKTTDRESAGMIRQVLSVFLEYFCYMGWKDTPLA</sequence>
<evidence type="ECO:0000313" key="2">
    <source>
        <dbReference type="Proteomes" id="UP000007963"/>
    </source>
</evidence>
<accession>Q0CRR8</accession>
<dbReference type="OrthoDB" id="2786563at2759"/>
<evidence type="ECO:0000313" key="1">
    <source>
        <dbReference type="EMBL" id="EAU35418.1"/>
    </source>
</evidence>
<dbReference type="AlphaFoldDB" id="Q0CRR8"/>
<evidence type="ECO:0008006" key="3">
    <source>
        <dbReference type="Google" id="ProtNLM"/>
    </source>
</evidence>
<dbReference type="Proteomes" id="UP000007963">
    <property type="component" value="Unassembled WGS sequence"/>
</dbReference>
<protein>
    <recommendedName>
        <fullName evidence="3">F-box domain-containing protein</fullName>
    </recommendedName>
</protein>
<gene>
    <name evidence="1" type="ORF">ATEG_03616</name>
</gene>
<organism evidence="1 2">
    <name type="scientific">Aspergillus terreus (strain NIH 2624 / FGSC A1156)</name>
    <dbReference type="NCBI Taxonomy" id="341663"/>
    <lineage>
        <taxon>Eukaryota</taxon>
        <taxon>Fungi</taxon>
        <taxon>Dikarya</taxon>
        <taxon>Ascomycota</taxon>
        <taxon>Pezizomycotina</taxon>
        <taxon>Eurotiomycetes</taxon>
        <taxon>Eurotiomycetidae</taxon>
        <taxon>Eurotiales</taxon>
        <taxon>Aspergillaceae</taxon>
        <taxon>Aspergillus</taxon>
        <taxon>Aspergillus subgen. Circumdati</taxon>
    </lineage>
</organism>
<dbReference type="EMBL" id="CH476598">
    <property type="protein sequence ID" value="EAU35418.1"/>
    <property type="molecule type" value="Genomic_DNA"/>
</dbReference>
<dbReference type="HOGENOM" id="CLU_767226_0_0_1"/>
<dbReference type="GeneID" id="4318288"/>
<name>Q0CRR8_ASPTN</name>
<proteinExistence type="predicted"/>